<organism evidence="1 2">
    <name type="scientific">Actinoallomurus spadix</name>
    <dbReference type="NCBI Taxonomy" id="79912"/>
    <lineage>
        <taxon>Bacteria</taxon>
        <taxon>Bacillati</taxon>
        <taxon>Actinomycetota</taxon>
        <taxon>Actinomycetes</taxon>
        <taxon>Streptosporangiales</taxon>
        <taxon>Thermomonosporaceae</taxon>
        <taxon>Actinoallomurus</taxon>
    </lineage>
</organism>
<dbReference type="Gene3D" id="3.40.30.10">
    <property type="entry name" value="Glutaredoxin"/>
    <property type="match status" value="1"/>
</dbReference>
<name>A0ABN0X4D0_9ACTN</name>
<gene>
    <name evidence="1" type="ORF">GCM10010151_50430</name>
</gene>
<accession>A0ABN0X4D0</accession>
<dbReference type="InterPro" id="IPR036249">
    <property type="entry name" value="Thioredoxin-like_sf"/>
</dbReference>
<dbReference type="Proteomes" id="UP001501822">
    <property type="component" value="Unassembled WGS sequence"/>
</dbReference>
<proteinExistence type="predicted"/>
<evidence type="ECO:0000313" key="1">
    <source>
        <dbReference type="EMBL" id="GAA0354828.1"/>
    </source>
</evidence>
<dbReference type="EMBL" id="BAAABM010000047">
    <property type="protein sequence ID" value="GAA0354828.1"/>
    <property type="molecule type" value="Genomic_DNA"/>
</dbReference>
<reference evidence="1 2" key="1">
    <citation type="journal article" date="2019" name="Int. J. Syst. Evol. Microbiol.">
        <title>The Global Catalogue of Microorganisms (GCM) 10K type strain sequencing project: providing services to taxonomists for standard genome sequencing and annotation.</title>
        <authorList>
            <consortium name="The Broad Institute Genomics Platform"/>
            <consortium name="The Broad Institute Genome Sequencing Center for Infectious Disease"/>
            <person name="Wu L."/>
            <person name="Ma J."/>
        </authorList>
    </citation>
    <scope>NUCLEOTIDE SEQUENCE [LARGE SCALE GENOMIC DNA]</scope>
    <source>
        <strain evidence="1 2">JCM 3146</strain>
    </source>
</reference>
<protein>
    <recommendedName>
        <fullName evidence="3">TlpA family protein disulfide reductase</fullName>
    </recommendedName>
</protein>
<keyword evidence="2" id="KW-1185">Reference proteome</keyword>
<evidence type="ECO:0008006" key="3">
    <source>
        <dbReference type="Google" id="ProtNLM"/>
    </source>
</evidence>
<sequence>MWESRDAAREARHFAEVWDVRGTILLDETGAYAARLGVRGVPTNVLVDERGVVRAVGVTAPADLDAAVARLLAGPRR</sequence>
<comment type="caution">
    <text evidence="1">The sequence shown here is derived from an EMBL/GenBank/DDBJ whole genome shotgun (WGS) entry which is preliminary data.</text>
</comment>
<dbReference type="SUPFAM" id="SSF52833">
    <property type="entry name" value="Thioredoxin-like"/>
    <property type="match status" value="1"/>
</dbReference>
<evidence type="ECO:0000313" key="2">
    <source>
        <dbReference type="Proteomes" id="UP001501822"/>
    </source>
</evidence>